<keyword evidence="2 3" id="KW-0472">Membrane</keyword>
<dbReference type="GO" id="GO:0098542">
    <property type="term" value="P:defense response to other organism"/>
    <property type="evidence" value="ECO:0007669"/>
    <property type="project" value="InterPro"/>
</dbReference>
<gene>
    <name evidence="4" type="ORF">PHJA_001142600</name>
</gene>
<proteinExistence type="predicted"/>
<keyword evidence="3" id="KW-1133">Transmembrane helix</keyword>
<dbReference type="OrthoDB" id="1914670at2759"/>
<evidence type="ECO:0000256" key="2">
    <source>
        <dbReference type="ARBA" id="ARBA00023136"/>
    </source>
</evidence>
<dbReference type="EMBL" id="BMAC01000205">
    <property type="protein sequence ID" value="GFP89988.1"/>
    <property type="molecule type" value="Genomic_DNA"/>
</dbReference>
<dbReference type="GO" id="GO:0009506">
    <property type="term" value="C:plasmodesma"/>
    <property type="evidence" value="ECO:0007669"/>
    <property type="project" value="TreeGrafter"/>
</dbReference>
<accession>A0A830BYB0</accession>
<evidence type="ECO:0000313" key="4">
    <source>
        <dbReference type="EMBL" id="GFP89988.1"/>
    </source>
</evidence>
<evidence type="ECO:0000313" key="5">
    <source>
        <dbReference type="Proteomes" id="UP000653305"/>
    </source>
</evidence>
<reference evidence="4" key="1">
    <citation type="submission" date="2020-07" db="EMBL/GenBank/DDBJ databases">
        <title>Ethylene signaling mediates host invasion by parasitic plants.</title>
        <authorList>
            <person name="Yoshida S."/>
        </authorList>
    </citation>
    <scope>NUCLEOTIDE SEQUENCE</scope>
    <source>
        <strain evidence="4">Okayama</strain>
    </source>
</reference>
<evidence type="ECO:0000256" key="1">
    <source>
        <dbReference type="ARBA" id="ARBA00004370"/>
    </source>
</evidence>
<keyword evidence="3" id="KW-0812">Transmembrane</keyword>
<keyword evidence="5" id="KW-1185">Reference proteome</keyword>
<dbReference type="AlphaFoldDB" id="A0A830BYB0"/>
<dbReference type="InterPro" id="IPR044839">
    <property type="entry name" value="NDR1-like"/>
</dbReference>
<name>A0A830BYB0_9LAMI</name>
<feature type="transmembrane region" description="Helical" evidence="3">
    <location>
        <begin position="7"/>
        <end position="31"/>
    </location>
</feature>
<protein>
    <submittedName>
        <fullName evidence="4">Protein ndr1</fullName>
    </submittedName>
</protein>
<sequence>MAENGRGGAASCCCSFIFTSGLTALFMWLSLRTSKPTCSIQRFYVPALNQSQNSTANHTISFDLKLDNGMKDKGVSYDTINMNFSYVQQNSSRILLANYTEPGFYQGHGKKATRKNLVADGGGVPWEAAIDAASNGSTAYFRVDLATRVRYKIMFWHTKRESLVVGRELEVGSSGEKVKKKGIKLRSKSPELGCHWVRVGPVAVFTFLVILLL</sequence>
<dbReference type="PANTHER" id="PTHR31415:SF52">
    <property type="entry name" value="LATE EMBRYOGENESIS ABUNDANT (LEA) HYDROXYPROLINE-RICH GLYCOPROTEIN FAMILY-RELATED"/>
    <property type="match status" value="1"/>
</dbReference>
<dbReference type="Proteomes" id="UP000653305">
    <property type="component" value="Unassembled WGS sequence"/>
</dbReference>
<dbReference type="GO" id="GO:0005886">
    <property type="term" value="C:plasma membrane"/>
    <property type="evidence" value="ECO:0007669"/>
    <property type="project" value="TreeGrafter"/>
</dbReference>
<comment type="caution">
    <text evidence="4">The sequence shown here is derived from an EMBL/GenBank/DDBJ whole genome shotgun (WGS) entry which is preliminary data.</text>
</comment>
<evidence type="ECO:0000256" key="3">
    <source>
        <dbReference type="SAM" id="Phobius"/>
    </source>
</evidence>
<dbReference type="PANTHER" id="PTHR31415">
    <property type="entry name" value="OS05G0367900 PROTEIN"/>
    <property type="match status" value="1"/>
</dbReference>
<organism evidence="4 5">
    <name type="scientific">Phtheirospermum japonicum</name>
    <dbReference type="NCBI Taxonomy" id="374723"/>
    <lineage>
        <taxon>Eukaryota</taxon>
        <taxon>Viridiplantae</taxon>
        <taxon>Streptophyta</taxon>
        <taxon>Embryophyta</taxon>
        <taxon>Tracheophyta</taxon>
        <taxon>Spermatophyta</taxon>
        <taxon>Magnoliopsida</taxon>
        <taxon>eudicotyledons</taxon>
        <taxon>Gunneridae</taxon>
        <taxon>Pentapetalae</taxon>
        <taxon>asterids</taxon>
        <taxon>lamiids</taxon>
        <taxon>Lamiales</taxon>
        <taxon>Orobanchaceae</taxon>
        <taxon>Orobanchaceae incertae sedis</taxon>
        <taxon>Phtheirospermum</taxon>
    </lineage>
</organism>
<comment type="subcellular location">
    <subcellularLocation>
        <location evidence="1">Membrane</location>
    </subcellularLocation>
</comment>